<feature type="region of interest" description="Disordered" evidence="1">
    <location>
        <begin position="141"/>
        <end position="160"/>
    </location>
</feature>
<evidence type="ECO:0000313" key="4">
    <source>
        <dbReference type="Proteomes" id="UP000199629"/>
    </source>
</evidence>
<dbReference type="SUPFAM" id="SSF52540">
    <property type="entry name" value="P-loop containing nucleoside triphosphate hydrolases"/>
    <property type="match status" value="1"/>
</dbReference>
<dbReference type="InterPro" id="IPR027417">
    <property type="entry name" value="P-loop_NTPase"/>
</dbReference>
<keyword evidence="3" id="KW-0067">ATP-binding</keyword>
<dbReference type="PROSITE" id="PS51194">
    <property type="entry name" value="HELICASE_CTER"/>
    <property type="match status" value="1"/>
</dbReference>
<evidence type="ECO:0000259" key="2">
    <source>
        <dbReference type="PROSITE" id="PS51194"/>
    </source>
</evidence>
<reference evidence="4" key="1">
    <citation type="submission" date="2016-06" db="EMBL/GenBank/DDBJ databases">
        <authorList>
            <person name="Varghese N."/>
            <person name="Submissions Spin"/>
        </authorList>
    </citation>
    <scope>NUCLEOTIDE SEQUENCE [LARGE SCALE GENOMIC DNA]</scope>
    <source>
        <strain evidence="4">DSM 45246</strain>
    </source>
</reference>
<protein>
    <submittedName>
        <fullName evidence="3">Helicase conserved C-terminal domain-containing protein</fullName>
    </submittedName>
</protein>
<accession>A0A1C4W768</accession>
<dbReference type="AlphaFoldDB" id="A0A1C4W768"/>
<dbReference type="RefSeq" id="WP_091261838.1">
    <property type="nucleotide sequence ID" value="NZ_FMCS01000003.1"/>
</dbReference>
<dbReference type="EMBL" id="FMCS01000003">
    <property type="protein sequence ID" value="SCE92023.1"/>
    <property type="molecule type" value="Genomic_DNA"/>
</dbReference>
<keyword evidence="3" id="KW-0378">Hydrolase</keyword>
<organism evidence="3 4">
    <name type="scientific">Micromonospora chaiyaphumensis</name>
    <dbReference type="NCBI Taxonomy" id="307119"/>
    <lineage>
        <taxon>Bacteria</taxon>
        <taxon>Bacillati</taxon>
        <taxon>Actinomycetota</taxon>
        <taxon>Actinomycetes</taxon>
        <taxon>Micromonosporales</taxon>
        <taxon>Micromonosporaceae</taxon>
        <taxon>Micromonospora</taxon>
    </lineage>
</organism>
<feature type="region of interest" description="Disordered" evidence="1">
    <location>
        <begin position="208"/>
        <end position="231"/>
    </location>
</feature>
<evidence type="ECO:0000256" key="1">
    <source>
        <dbReference type="SAM" id="MobiDB-lite"/>
    </source>
</evidence>
<keyword evidence="3" id="KW-0347">Helicase</keyword>
<dbReference type="Proteomes" id="UP000199629">
    <property type="component" value="Unassembled WGS sequence"/>
</dbReference>
<gene>
    <name evidence="3" type="ORF">GA0070214_103286</name>
</gene>
<keyword evidence="3" id="KW-0547">Nucleotide-binding</keyword>
<sequence>MTVSPAPISRAAPAAVPAAVPAAEPAVPAATAAQRYDALLGSLARRVVDIATGALIPTGTRLPDPPAQQRLWLGMLASAPKLIAEAANGYTYGERLVPPAQGFTFRVAALPVTLEFTVSAAAYVALHPTLEEQKAAVTAASDPGAGAAAPAAGSAGAPTAGRGRPLAAVWTKVAIDPVTVTMPLAAGTTGTVRAGEDELAAALRSAVRPPAGSELHRPRRLSPAPGGSLPRADDMLDATTWAGYCAANLLDADDVPPPEFRAAIELDITPGDGYVEILAAVVNLTPAPDQQTVDGAHAYQASYLDTRLYEVQLTCDTDAPLVPYQLEQVQQSYRYDRTVPALGHACAVDVTRTGGRTRLATLYAAEQATARVHPRRRVTLPDGTVTTLDTSFAALIADPVAAVSALVDAHRAWVEVEWSTAALDVRAAARGWDAAARADADADAHAARDEVAWVAAGLDLLRIDPQVRDAFVLANRAVAAAANGSYDAWFPFQVAWLVGCLPGMVDPAGHPNVEIVWFATGGGKSEAYLGLMLTTLFYGRLTGVTAGAQVWARFPLRLLALQQTERFTAMVLHAELLRRGHPHIAAGDPFGIGYFVGGTNTPNRLQAPDPTNPYYRGQDPHSAATAEACRILADCPLCRQPLEVAFDEPSWTMQHRCRNAACRMTGVLPVWGIDDEIYRHAPAVLVGTVDKLAQLGQSREFQVLLGRAHSRCPRHGYTGNPTWCAVFGCKQNRQPIPAGFGHVRLEIADELHLLDESLGALDGMYETLLQAISEDLGNAPMQIVGATATIEGYKNQVQHLYRRDARRFPVNGPDVGETFWSTTAADEPLRRYLGVRPRSITMVTATREVALTHAGWLAELLTDPATVLAEAGLDATDPLLVDEARAAGRDLYEVFIAYCLRNEDLTSFTRDPEVRALLGSQPNLAVINGDAEPAAIRRAVARLTNPPAAADERVTIIAATKAIGHGFDVGRLGVMTVMGTPTSAAEIIQASARVGRRWPGLVVNVINPTRDRDLSVFRYYADWIRFLDRLVHKVPVNRESLPVLRRVLSSGLMAWLLQVHDRDWLTGAPRRKTLADSTAFAAAVTAGFVDRALLIGNLSRGFGIHPSSVYHQLHRNAVAAWVDDRLAGLPMQAEPGKRLPELLTPPVPRSLRDVEEPITIYADL</sequence>
<evidence type="ECO:0000313" key="3">
    <source>
        <dbReference type="EMBL" id="SCE92023.1"/>
    </source>
</evidence>
<dbReference type="GO" id="GO:0004386">
    <property type="term" value="F:helicase activity"/>
    <property type="evidence" value="ECO:0007669"/>
    <property type="project" value="UniProtKB-KW"/>
</dbReference>
<feature type="domain" description="Helicase C-terminal" evidence="2">
    <location>
        <begin position="887"/>
        <end position="1042"/>
    </location>
</feature>
<dbReference type="InterPro" id="IPR001650">
    <property type="entry name" value="Helicase_C-like"/>
</dbReference>
<proteinExistence type="predicted"/>
<keyword evidence="4" id="KW-1185">Reference proteome</keyword>
<dbReference type="Gene3D" id="3.40.50.300">
    <property type="entry name" value="P-loop containing nucleotide triphosphate hydrolases"/>
    <property type="match status" value="2"/>
</dbReference>
<name>A0A1C4W768_9ACTN</name>
<dbReference type="CDD" id="cd18785">
    <property type="entry name" value="SF2_C"/>
    <property type="match status" value="1"/>
</dbReference>